<accession>A0ABU6K6K0</accession>
<evidence type="ECO:0000313" key="2">
    <source>
        <dbReference type="Proteomes" id="UP001331561"/>
    </source>
</evidence>
<name>A0ABU6K6K0_9RHOO</name>
<dbReference type="EMBL" id="JAYXHS010000003">
    <property type="protein sequence ID" value="MEC5387513.1"/>
    <property type="molecule type" value="Genomic_DNA"/>
</dbReference>
<keyword evidence="2" id="KW-1185">Reference proteome</keyword>
<sequence length="73" mass="8639">MSRFAREDKPELFIEYDSQLGWVALDPETGTVTGRPWDDELRHQHPDHPVECEWISKKGVKSYVYALRHVRQT</sequence>
<dbReference type="Proteomes" id="UP001331561">
    <property type="component" value="Unassembled WGS sequence"/>
</dbReference>
<protein>
    <recommendedName>
        <fullName evidence="3">DUF2283 domain-containing protein</fullName>
    </recommendedName>
</protein>
<reference evidence="1 2" key="1">
    <citation type="submission" date="2024-01" db="EMBL/GenBank/DDBJ databases">
        <title>Uliginosibacterium soil sp. nov.</title>
        <authorList>
            <person name="Lv Y."/>
        </authorList>
    </citation>
    <scope>NUCLEOTIDE SEQUENCE [LARGE SCALE GENOMIC DNA]</scope>
    <source>
        <strain evidence="1 2">H3</strain>
    </source>
</reference>
<evidence type="ECO:0000313" key="1">
    <source>
        <dbReference type="EMBL" id="MEC5387513.1"/>
    </source>
</evidence>
<dbReference type="RefSeq" id="WP_327600482.1">
    <property type="nucleotide sequence ID" value="NZ_JAYXHS010000003.1"/>
</dbReference>
<proteinExistence type="predicted"/>
<comment type="caution">
    <text evidence="1">The sequence shown here is derived from an EMBL/GenBank/DDBJ whole genome shotgun (WGS) entry which is preliminary data.</text>
</comment>
<gene>
    <name evidence="1" type="ORF">VVD49_17410</name>
</gene>
<evidence type="ECO:0008006" key="3">
    <source>
        <dbReference type="Google" id="ProtNLM"/>
    </source>
</evidence>
<organism evidence="1 2">
    <name type="scientific">Uliginosibacterium silvisoli</name>
    <dbReference type="NCBI Taxonomy" id="3114758"/>
    <lineage>
        <taxon>Bacteria</taxon>
        <taxon>Pseudomonadati</taxon>
        <taxon>Pseudomonadota</taxon>
        <taxon>Betaproteobacteria</taxon>
        <taxon>Rhodocyclales</taxon>
        <taxon>Zoogloeaceae</taxon>
        <taxon>Uliginosibacterium</taxon>
    </lineage>
</organism>